<protein>
    <recommendedName>
        <fullName evidence="4">Transporter</fullName>
    </recommendedName>
</protein>
<dbReference type="EMBL" id="AYEU01000007">
    <property type="protein sequence ID" value="ESK50496.1"/>
    <property type="molecule type" value="Genomic_DNA"/>
</dbReference>
<organism evidence="2 3">
    <name type="scientific">Acinetobacter brisouii CIP 110357</name>
    <dbReference type="NCBI Taxonomy" id="1341683"/>
    <lineage>
        <taxon>Bacteria</taxon>
        <taxon>Pseudomonadati</taxon>
        <taxon>Pseudomonadota</taxon>
        <taxon>Gammaproteobacteria</taxon>
        <taxon>Moraxellales</taxon>
        <taxon>Moraxellaceae</taxon>
        <taxon>Acinetobacter</taxon>
    </lineage>
</organism>
<evidence type="ECO:0008006" key="4">
    <source>
        <dbReference type="Google" id="ProtNLM"/>
    </source>
</evidence>
<gene>
    <name evidence="2" type="ORF">P255_02478</name>
</gene>
<keyword evidence="3" id="KW-1185">Reference proteome</keyword>
<evidence type="ECO:0000313" key="2">
    <source>
        <dbReference type="EMBL" id="ESK50496.1"/>
    </source>
</evidence>
<feature type="chain" id="PRO_5004710980" description="Transporter" evidence="1">
    <location>
        <begin position="22"/>
        <end position="255"/>
    </location>
</feature>
<dbReference type="OrthoDB" id="6078166at2"/>
<reference evidence="2 3" key="1">
    <citation type="submission" date="2013-10" db="EMBL/GenBank/DDBJ databases">
        <title>The Genome Sequence of Acinetobacter brisouii CIP 110357.</title>
        <authorList>
            <consortium name="The Broad Institute Genomics Platform"/>
            <consortium name="The Broad Institute Genome Sequencing Center for Infectious Disease"/>
            <person name="Cerqueira G."/>
            <person name="Feldgarden M."/>
            <person name="Courvalin P."/>
            <person name="Grillot-Courvalin C."/>
            <person name="Clermont D."/>
            <person name="Rocha E."/>
            <person name="Yoon E.-J."/>
            <person name="Nemec A."/>
            <person name="Young S.K."/>
            <person name="Zeng Q."/>
            <person name="Gargeya S."/>
            <person name="Fitzgerald M."/>
            <person name="Abouelleil A."/>
            <person name="Alvarado L."/>
            <person name="Berlin A.M."/>
            <person name="Chapman S.B."/>
            <person name="Gainer-Dewar J."/>
            <person name="Goldberg J."/>
            <person name="Gnerre S."/>
            <person name="Griggs A."/>
            <person name="Gujja S."/>
            <person name="Hansen M."/>
            <person name="Howarth C."/>
            <person name="Imamovic A."/>
            <person name="Ireland A."/>
            <person name="Larimer J."/>
            <person name="McCowan C."/>
            <person name="Murphy C."/>
            <person name="Pearson M."/>
            <person name="Poon T.W."/>
            <person name="Priest M."/>
            <person name="Roberts A."/>
            <person name="Saif S."/>
            <person name="Shea T."/>
            <person name="Sykes S."/>
            <person name="Wortman J."/>
            <person name="Nusbaum C."/>
            <person name="Birren B."/>
        </authorList>
    </citation>
    <scope>NUCLEOTIDE SEQUENCE [LARGE SCALE GENOMIC DNA]</scope>
    <source>
        <strain evidence="2 3">CIP 110357</strain>
    </source>
</reference>
<dbReference type="Pfam" id="PF13557">
    <property type="entry name" value="Phenol_MetA_deg"/>
    <property type="match status" value="1"/>
</dbReference>
<sequence length="255" mass="28211">MKLWQTTAFALASTVSMHSLATDFSFDRPGSGFGTSITPVGQLAWEQSLPSVSYSKEGTADGYEKTTKIQMDMLFRTGLTNSMELQLGWQGPAWTQIRRAGQRINDNGLGDVSVGIKKAIDLQDDQMTMAVLGKVSFATGNQGFRENQDTYTLGSTVAYQQNELLNTSMTMFYEMQDGRWSWTAIPTLNYKIAGNWSGFSQFVYRKQESQHEQTSLATGLVYNLNNRTQFDASFGVGLSGDVPDYSGGFGVSYLF</sequence>
<proteinExistence type="predicted"/>
<feature type="signal peptide" evidence="1">
    <location>
        <begin position="1"/>
        <end position="21"/>
    </location>
</feature>
<dbReference type="InterPro" id="IPR025737">
    <property type="entry name" value="FApF"/>
</dbReference>
<evidence type="ECO:0000256" key="1">
    <source>
        <dbReference type="SAM" id="SignalP"/>
    </source>
</evidence>
<dbReference type="PATRIC" id="fig|1341683.3.peg.2452"/>
<dbReference type="Proteomes" id="UP000018418">
    <property type="component" value="Unassembled WGS sequence"/>
</dbReference>
<evidence type="ECO:0000313" key="3">
    <source>
        <dbReference type="Proteomes" id="UP000018418"/>
    </source>
</evidence>
<name>V2UPE3_9GAMM</name>
<dbReference type="AlphaFoldDB" id="V2UPE3"/>
<accession>V2UPE3</accession>
<keyword evidence="1" id="KW-0732">Signal</keyword>
<comment type="caution">
    <text evidence="2">The sequence shown here is derived from an EMBL/GenBank/DDBJ whole genome shotgun (WGS) entry which is preliminary data.</text>
</comment>
<dbReference type="RefSeq" id="WP_004902702.1">
    <property type="nucleotide sequence ID" value="NZ_BBTI01000005.1"/>
</dbReference>
<dbReference type="HOGENOM" id="CLU_1084298_0_0_6"/>
<dbReference type="STRING" id="396323.VH98_04680"/>